<evidence type="ECO:0000313" key="3">
    <source>
        <dbReference type="Proteomes" id="UP001497382"/>
    </source>
</evidence>
<keyword evidence="3" id="KW-1185">Reference proteome</keyword>
<evidence type="ECO:0000313" key="2">
    <source>
        <dbReference type="EMBL" id="CAL1287599.1"/>
    </source>
</evidence>
<protein>
    <submittedName>
        <fullName evidence="2">Uncharacterized protein</fullName>
    </submittedName>
</protein>
<evidence type="ECO:0000256" key="1">
    <source>
        <dbReference type="SAM" id="MobiDB-lite"/>
    </source>
</evidence>
<organism evidence="2 3">
    <name type="scientific">Larinioides sclopetarius</name>
    <dbReference type="NCBI Taxonomy" id="280406"/>
    <lineage>
        <taxon>Eukaryota</taxon>
        <taxon>Metazoa</taxon>
        <taxon>Ecdysozoa</taxon>
        <taxon>Arthropoda</taxon>
        <taxon>Chelicerata</taxon>
        <taxon>Arachnida</taxon>
        <taxon>Araneae</taxon>
        <taxon>Araneomorphae</taxon>
        <taxon>Entelegynae</taxon>
        <taxon>Araneoidea</taxon>
        <taxon>Araneidae</taxon>
        <taxon>Larinioides</taxon>
    </lineage>
</organism>
<reference evidence="2 3" key="1">
    <citation type="submission" date="2024-04" db="EMBL/GenBank/DDBJ databases">
        <authorList>
            <person name="Rising A."/>
            <person name="Reimegard J."/>
            <person name="Sonavane S."/>
            <person name="Akerstrom W."/>
            <person name="Nylinder S."/>
            <person name="Hedman E."/>
            <person name="Kallberg Y."/>
        </authorList>
    </citation>
    <scope>NUCLEOTIDE SEQUENCE [LARGE SCALE GENOMIC DNA]</scope>
</reference>
<dbReference type="EMBL" id="CAXIEN010000220">
    <property type="protein sequence ID" value="CAL1287599.1"/>
    <property type="molecule type" value="Genomic_DNA"/>
</dbReference>
<comment type="caution">
    <text evidence="2">The sequence shown here is derived from an EMBL/GenBank/DDBJ whole genome shotgun (WGS) entry which is preliminary data.</text>
</comment>
<feature type="region of interest" description="Disordered" evidence="1">
    <location>
        <begin position="45"/>
        <end position="79"/>
    </location>
</feature>
<dbReference type="AlphaFoldDB" id="A0AAV2AWY6"/>
<feature type="non-terminal residue" evidence="2">
    <location>
        <position position="1"/>
    </location>
</feature>
<gene>
    <name evidence="2" type="ORF">LARSCL_LOCUS14914</name>
</gene>
<accession>A0AAV2AWY6</accession>
<feature type="non-terminal residue" evidence="2">
    <location>
        <position position="79"/>
    </location>
</feature>
<feature type="compositionally biased region" description="Basic and acidic residues" evidence="1">
    <location>
        <begin position="63"/>
        <end position="79"/>
    </location>
</feature>
<name>A0AAV2AWY6_9ARAC</name>
<dbReference type="Proteomes" id="UP001497382">
    <property type="component" value="Unassembled WGS sequence"/>
</dbReference>
<proteinExistence type="predicted"/>
<sequence>HEWLLTRFHSRTRGRLVKIVADDYRYFCDRSWKKEIQILMPRRKSNLGRRTEGSRRRLLNMTEEERASVGERNRLSTIQ</sequence>